<feature type="domain" description="Methyl-accepting transducer" evidence="6">
    <location>
        <begin position="398"/>
        <end position="627"/>
    </location>
</feature>
<dbReference type="GO" id="GO:0007165">
    <property type="term" value="P:signal transduction"/>
    <property type="evidence" value="ECO:0007669"/>
    <property type="project" value="UniProtKB-KW"/>
</dbReference>
<gene>
    <name evidence="8" type="ORF">AMYX_37770</name>
</gene>
<keyword evidence="9" id="KW-1185">Reference proteome</keyword>
<dbReference type="AlphaFoldDB" id="A0A7I9VRI2"/>
<comment type="similarity">
    <text evidence="2">Belongs to the methyl-accepting chemotaxis (MCP) protein family.</text>
</comment>
<dbReference type="PROSITE" id="PS50111">
    <property type="entry name" value="CHEMOTAXIS_TRANSDUC_2"/>
    <property type="match status" value="1"/>
</dbReference>
<dbReference type="InterPro" id="IPR004090">
    <property type="entry name" value="Chemotax_Me-accpt_rcpt"/>
</dbReference>
<dbReference type="GO" id="GO:0005886">
    <property type="term" value="C:plasma membrane"/>
    <property type="evidence" value="ECO:0007669"/>
    <property type="project" value="TreeGrafter"/>
</dbReference>
<keyword evidence="1" id="KW-0145">Chemotaxis</keyword>
<protein>
    <recommendedName>
        <fullName evidence="10">Methyl-accepting chemotaxis sensory transducer</fullName>
    </recommendedName>
</protein>
<evidence type="ECO:0000256" key="3">
    <source>
        <dbReference type="PROSITE-ProRule" id="PRU00284"/>
    </source>
</evidence>
<organism evidence="8 9">
    <name type="scientific">Anaeromyxobacter diazotrophicus</name>
    <dbReference type="NCBI Taxonomy" id="2590199"/>
    <lineage>
        <taxon>Bacteria</taxon>
        <taxon>Pseudomonadati</taxon>
        <taxon>Myxococcota</taxon>
        <taxon>Myxococcia</taxon>
        <taxon>Myxococcales</taxon>
        <taxon>Cystobacterineae</taxon>
        <taxon>Anaeromyxobacteraceae</taxon>
        <taxon>Anaeromyxobacter</taxon>
    </lineage>
</organism>
<dbReference type="Pfam" id="PF18947">
    <property type="entry name" value="HAMP_2"/>
    <property type="match status" value="1"/>
</dbReference>
<dbReference type="Gene3D" id="1.20.120.1530">
    <property type="match status" value="1"/>
</dbReference>
<evidence type="ECO:0000313" key="9">
    <source>
        <dbReference type="Proteomes" id="UP000503640"/>
    </source>
</evidence>
<dbReference type="Gene3D" id="6.10.340.10">
    <property type="match status" value="1"/>
</dbReference>
<keyword evidence="3" id="KW-0807">Transducer</keyword>
<dbReference type="PRINTS" id="PR00260">
    <property type="entry name" value="CHEMTRNSDUCR"/>
</dbReference>
<dbReference type="SUPFAM" id="SSF158472">
    <property type="entry name" value="HAMP domain-like"/>
    <property type="match status" value="1"/>
</dbReference>
<evidence type="ECO:0000256" key="5">
    <source>
        <dbReference type="SAM" id="Phobius"/>
    </source>
</evidence>
<keyword evidence="5" id="KW-1133">Transmembrane helix</keyword>
<dbReference type="InterPro" id="IPR051310">
    <property type="entry name" value="MCP_chemotaxis"/>
</dbReference>
<feature type="transmembrane region" description="Helical" evidence="5">
    <location>
        <begin position="188"/>
        <end position="210"/>
    </location>
</feature>
<evidence type="ECO:0000313" key="8">
    <source>
        <dbReference type="EMBL" id="GEJ59036.1"/>
    </source>
</evidence>
<evidence type="ECO:0000259" key="7">
    <source>
        <dbReference type="PROSITE" id="PS50885"/>
    </source>
</evidence>
<dbReference type="Pfam" id="PF00015">
    <property type="entry name" value="MCPsignal"/>
    <property type="match status" value="1"/>
</dbReference>
<evidence type="ECO:0000259" key="6">
    <source>
        <dbReference type="PROSITE" id="PS50111"/>
    </source>
</evidence>
<dbReference type="SUPFAM" id="SSF58104">
    <property type="entry name" value="Methyl-accepting chemotaxis protein (MCP) signaling domain"/>
    <property type="match status" value="1"/>
</dbReference>
<dbReference type="InterPro" id="IPR004089">
    <property type="entry name" value="MCPsignal_dom"/>
</dbReference>
<feature type="domain" description="HAMP" evidence="7">
    <location>
        <begin position="211"/>
        <end position="263"/>
    </location>
</feature>
<dbReference type="RefSeq" id="WP_176068155.1">
    <property type="nucleotide sequence ID" value="NZ_BJTG01000010.1"/>
</dbReference>
<keyword evidence="5" id="KW-0472">Membrane</keyword>
<evidence type="ECO:0000256" key="1">
    <source>
        <dbReference type="ARBA" id="ARBA00022500"/>
    </source>
</evidence>
<dbReference type="SMART" id="SM00304">
    <property type="entry name" value="HAMP"/>
    <property type="match status" value="3"/>
</dbReference>
<dbReference type="SMART" id="SM00283">
    <property type="entry name" value="MA"/>
    <property type="match status" value="1"/>
</dbReference>
<dbReference type="PROSITE" id="PS50885">
    <property type="entry name" value="HAMP"/>
    <property type="match status" value="2"/>
</dbReference>
<feature type="domain" description="HAMP" evidence="7">
    <location>
        <begin position="341"/>
        <end position="393"/>
    </location>
</feature>
<dbReference type="Proteomes" id="UP000503640">
    <property type="component" value="Unassembled WGS sequence"/>
</dbReference>
<sequence length="683" mass="70668">MRRIRDLGVERKLLLAPAGSVVAFVVLAALAFSSVASQRSMLADFNAVQDASRFSARLGRIHANVYKVTSLASSSTDSRGTEALAAKQLTDIDALASELTAWAGAREAEHAQVPLARKALPLLAEYRKQCAGVADIATTDLGMANTYMTLAERSYQEISQLLDSLLESEATAARDHSQDVARASRRTMVLFVLVSLLAIALTGSLAIVIARSMVEPMRRLLAAAEALRVGDLGHTIEVTSQDELGKLTAAFGAVLESERQMAQVATAVGKGDMSSDVAPRSEQDGLGLALQDMVLAIRRLVADAGALGEAAVAGDLERRVEVSRHQGDFRRIVQGVNAALDAVLAPIQEATAVLQRLSERDLRARVQGEYRGDHAKIKEALNVTAQALHDTIGQVADAVSQVSSAAAEIAGSSQAVARGASEQASSLNEASSSLAAMATTTKSSAGSALRASELAQRAEASAAAGASAIGQMSEAMGRIRGAAESTSQIIKDINEIAFQTNLLALNAAVEAARAGEAGRGFAVVAEEVRSLALRSKEAATRTEVLIRQSVKEAGEGEARSGQLAAQLGEIGGAVTKVTGIVAELAASAREQSAGIERVNGAVAQVDHVTQQNAASSEESSSAAAELSAQSAELAELVGCFQLDREAQEAPAPAVTTAARWRPAASARAARAGTPAGGTGSSGR</sequence>
<dbReference type="InterPro" id="IPR003660">
    <property type="entry name" value="HAMP_dom"/>
</dbReference>
<evidence type="ECO:0000256" key="2">
    <source>
        <dbReference type="ARBA" id="ARBA00029447"/>
    </source>
</evidence>
<feature type="compositionally biased region" description="Gly residues" evidence="4">
    <location>
        <begin position="674"/>
        <end position="683"/>
    </location>
</feature>
<dbReference type="Gene3D" id="1.10.287.950">
    <property type="entry name" value="Methyl-accepting chemotaxis protein"/>
    <property type="match status" value="1"/>
</dbReference>
<keyword evidence="5" id="KW-0812">Transmembrane</keyword>
<evidence type="ECO:0000256" key="4">
    <source>
        <dbReference type="SAM" id="MobiDB-lite"/>
    </source>
</evidence>
<comment type="caution">
    <text evidence="8">The sequence shown here is derived from an EMBL/GenBank/DDBJ whole genome shotgun (WGS) entry which is preliminary data.</text>
</comment>
<feature type="region of interest" description="Disordered" evidence="4">
    <location>
        <begin position="647"/>
        <end position="683"/>
    </location>
</feature>
<reference evidence="9" key="1">
    <citation type="journal article" date="2020" name="Appl. Environ. Microbiol.">
        <title>Diazotrophic Anaeromyxobacter Isolates from Soils.</title>
        <authorList>
            <person name="Masuda Y."/>
            <person name="Yamanaka H."/>
            <person name="Xu Z.X."/>
            <person name="Shiratori Y."/>
            <person name="Aono T."/>
            <person name="Amachi S."/>
            <person name="Senoo K."/>
            <person name="Itoh H."/>
        </authorList>
    </citation>
    <scope>NUCLEOTIDE SEQUENCE [LARGE SCALE GENOMIC DNA]</scope>
    <source>
        <strain evidence="9">R267</strain>
    </source>
</reference>
<evidence type="ECO:0008006" key="10">
    <source>
        <dbReference type="Google" id="ProtNLM"/>
    </source>
</evidence>
<proteinExistence type="inferred from homology"/>
<dbReference type="GO" id="GO:0006935">
    <property type="term" value="P:chemotaxis"/>
    <property type="evidence" value="ECO:0007669"/>
    <property type="project" value="UniProtKB-KW"/>
</dbReference>
<dbReference type="GO" id="GO:0004888">
    <property type="term" value="F:transmembrane signaling receptor activity"/>
    <property type="evidence" value="ECO:0007669"/>
    <property type="project" value="InterPro"/>
</dbReference>
<feature type="compositionally biased region" description="Low complexity" evidence="4">
    <location>
        <begin position="655"/>
        <end position="673"/>
    </location>
</feature>
<name>A0A7I9VRI2_9BACT</name>
<dbReference type="PANTHER" id="PTHR43531:SF11">
    <property type="entry name" value="METHYL-ACCEPTING CHEMOTAXIS PROTEIN 3"/>
    <property type="match status" value="1"/>
</dbReference>
<dbReference type="CDD" id="cd06225">
    <property type="entry name" value="HAMP"/>
    <property type="match status" value="1"/>
</dbReference>
<accession>A0A7I9VRI2</accession>
<dbReference type="EMBL" id="BJTG01000010">
    <property type="protein sequence ID" value="GEJ59036.1"/>
    <property type="molecule type" value="Genomic_DNA"/>
</dbReference>
<dbReference type="PANTHER" id="PTHR43531">
    <property type="entry name" value="PROTEIN ICFG"/>
    <property type="match status" value="1"/>
</dbReference>
<dbReference type="Pfam" id="PF00672">
    <property type="entry name" value="HAMP"/>
    <property type="match status" value="1"/>
</dbReference>